<comment type="caution">
    <text evidence="1">The sequence shown here is derived from an EMBL/GenBank/DDBJ whole genome shotgun (WGS) entry which is preliminary data.</text>
</comment>
<proteinExistence type="predicted"/>
<reference evidence="1 2" key="1">
    <citation type="journal article" date="2023" name="Sci. Data">
        <title>Genome assembly of the Korean intertidal mud-creeper Batillaria attramentaria.</title>
        <authorList>
            <person name="Patra A.K."/>
            <person name="Ho P.T."/>
            <person name="Jun S."/>
            <person name="Lee S.J."/>
            <person name="Kim Y."/>
            <person name="Won Y.J."/>
        </authorList>
    </citation>
    <scope>NUCLEOTIDE SEQUENCE [LARGE SCALE GENOMIC DNA]</scope>
    <source>
        <strain evidence="1">Wonlab-2016</strain>
    </source>
</reference>
<evidence type="ECO:0000313" key="2">
    <source>
        <dbReference type="Proteomes" id="UP001519460"/>
    </source>
</evidence>
<accession>A0ABD0L503</accession>
<sequence>NAEREKVHHYMKHATGENTPLQGIRHGKRYISTRNTPREKIHQYMEYATGEDRSVHGIRHGRKYIITGDTSREQIHQYMEYATGKDTSVHGIRHGRKYIITGNTPREKIHQYMEHATKKKKSVGGTCNEKGWMEHTLGKKIVHGRRHGKRYVSIWTTTSVHGTRHLYMENASTWKTPREKNKRSHR</sequence>
<dbReference type="EMBL" id="JACVVK020000085">
    <property type="protein sequence ID" value="KAK7494230.1"/>
    <property type="molecule type" value="Genomic_DNA"/>
</dbReference>
<evidence type="ECO:0000313" key="1">
    <source>
        <dbReference type="EMBL" id="KAK7494230.1"/>
    </source>
</evidence>
<feature type="non-terminal residue" evidence="1">
    <location>
        <position position="1"/>
    </location>
</feature>
<organism evidence="1 2">
    <name type="scientific">Batillaria attramentaria</name>
    <dbReference type="NCBI Taxonomy" id="370345"/>
    <lineage>
        <taxon>Eukaryota</taxon>
        <taxon>Metazoa</taxon>
        <taxon>Spiralia</taxon>
        <taxon>Lophotrochozoa</taxon>
        <taxon>Mollusca</taxon>
        <taxon>Gastropoda</taxon>
        <taxon>Caenogastropoda</taxon>
        <taxon>Sorbeoconcha</taxon>
        <taxon>Cerithioidea</taxon>
        <taxon>Batillariidae</taxon>
        <taxon>Batillaria</taxon>
    </lineage>
</organism>
<gene>
    <name evidence="1" type="ORF">BaRGS_00014512</name>
</gene>
<name>A0ABD0L503_9CAEN</name>
<dbReference type="AlphaFoldDB" id="A0ABD0L503"/>
<dbReference type="Proteomes" id="UP001519460">
    <property type="component" value="Unassembled WGS sequence"/>
</dbReference>
<keyword evidence="2" id="KW-1185">Reference proteome</keyword>
<protein>
    <submittedName>
        <fullName evidence="1">Uncharacterized protein</fullName>
    </submittedName>
</protein>